<comment type="caution">
    <text evidence="1">The sequence shown here is derived from an EMBL/GenBank/DDBJ whole genome shotgun (WGS) entry which is preliminary data.</text>
</comment>
<name>A0A930DN40_9FIRM</name>
<dbReference type="Proteomes" id="UP000709351">
    <property type="component" value="Unassembled WGS sequence"/>
</dbReference>
<evidence type="ECO:0000313" key="2">
    <source>
        <dbReference type="Proteomes" id="UP000709351"/>
    </source>
</evidence>
<dbReference type="AlphaFoldDB" id="A0A930DN40"/>
<accession>A0A930DN40</accession>
<protein>
    <submittedName>
        <fullName evidence="1">Uncharacterized protein</fullName>
    </submittedName>
</protein>
<dbReference type="EMBL" id="JABZRD010000139">
    <property type="protein sequence ID" value="MBF1283474.1"/>
    <property type="molecule type" value="Genomic_DNA"/>
</dbReference>
<organism evidence="1 2">
    <name type="scientific">Oribacterium parvum</name>
    <dbReference type="NCBI Taxonomy" id="1501329"/>
    <lineage>
        <taxon>Bacteria</taxon>
        <taxon>Bacillati</taxon>
        <taxon>Bacillota</taxon>
        <taxon>Clostridia</taxon>
        <taxon>Lachnospirales</taxon>
        <taxon>Lachnospiraceae</taxon>
        <taxon>Oribacterium</taxon>
    </lineage>
</organism>
<evidence type="ECO:0000313" key="1">
    <source>
        <dbReference type="EMBL" id="MBF1283474.1"/>
    </source>
</evidence>
<reference evidence="1" key="1">
    <citation type="submission" date="2020-04" db="EMBL/GenBank/DDBJ databases">
        <title>Deep metagenomics examines the oral microbiome during advanced dental caries in children, revealing novel taxa and co-occurrences with host molecules.</title>
        <authorList>
            <person name="Baker J.L."/>
            <person name="Morton J.T."/>
            <person name="Dinis M."/>
            <person name="Alvarez R."/>
            <person name="Tran N.C."/>
            <person name="Knight R."/>
            <person name="Edlund A."/>
        </authorList>
    </citation>
    <scope>NUCLEOTIDE SEQUENCE</scope>
    <source>
        <strain evidence="1">JCVI_24_bin.2</strain>
    </source>
</reference>
<sequence>MEKLRAEIREIMQELLLKKNLSSEEEFQHWWIDEGNEKRYFALQGRLEEMEERKRREKLLSYHYMNTMEEPEKASEKEEKDDL</sequence>
<proteinExistence type="predicted"/>
<gene>
    <name evidence="1" type="ORF">HXM93_02940</name>
</gene>